<name>A0A8S1J978_9CHLO</name>
<comment type="caution">
    <text evidence="3">The sequence shown here is derived from an EMBL/GenBank/DDBJ whole genome shotgun (WGS) entry which is preliminary data.</text>
</comment>
<feature type="coiled-coil region" evidence="1">
    <location>
        <begin position="162"/>
        <end position="196"/>
    </location>
</feature>
<reference evidence="3" key="1">
    <citation type="submission" date="2020-12" db="EMBL/GenBank/DDBJ databases">
        <authorList>
            <person name="Iha C."/>
        </authorList>
    </citation>
    <scope>NUCLEOTIDE SEQUENCE</scope>
</reference>
<protein>
    <submittedName>
        <fullName evidence="3">Uncharacterized protein</fullName>
    </submittedName>
</protein>
<gene>
    <name evidence="3" type="ORF">OSTQU699_LOCUS8972</name>
</gene>
<feature type="coiled-coil region" evidence="1">
    <location>
        <begin position="287"/>
        <end position="349"/>
    </location>
</feature>
<proteinExistence type="predicted"/>
<evidence type="ECO:0000256" key="1">
    <source>
        <dbReference type="SAM" id="Coils"/>
    </source>
</evidence>
<organism evidence="3 4">
    <name type="scientific">Ostreobium quekettii</name>
    <dbReference type="NCBI Taxonomy" id="121088"/>
    <lineage>
        <taxon>Eukaryota</taxon>
        <taxon>Viridiplantae</taxon>
        <taxon>Chlorophyta</taxon>
        <taxon>core chlorophytes</taxon>
        <taxon>Ulvophyceae</taxon>
        <taxon>TCBD clade</taxon>
        <taxon>Bryopsidales</taxon>
        <taxon>Ostreobineae</taxon>
        <taxon>Ostreobiaceae</taxon>
        <taxon>Ostreobium</taxon>
    </lineage>
</organism>
<keyword evidence="4" id="KW-1185">Reference proteome</keyword>
<dbReference type="OrthoDB" id="515762at2759"/>
<evidence type="ECO:0000313" key="3">
    <source>
        <dbReference type="EMBL" id="CAD7703615.1"/>
    </source>
</evidence>
<dbReference type="EMBL" id="CAJHUC010002327">
    <property type="protein sequence ID" value="CAD7703615.1"/>
    <property type="molecule type" value="Genomic_DNA"/>
</dbReference>
<accession>A0A8S1J978</accession>
<dbReference type="Proteomes" id="UP000708148">
    <property type="component" value="Unassembled WGS sequence"/>
</dbReference>
<dbReference type="AlphaFoldDB" id="A0A8S1J978"/>
<evidence type="ECO:0000256" key="2">
    <source>
        <dbReference type="SAM" id="MobiDB-lite"/>
    </source>
</evidence>
<sequence>MSCPDATVTRIWIYADVTGMEPGTKVDRFAPGKMGATWESRYDQPQSTYGNHGLSQYVKALDGHHDSAEGTAGRLRNRLREVRSEACTNERSLDIAKRSLGRIESEKQRLEVPTNSILRNTQQVPEMPGFSSHALFPMQASAASDKAYIRKLEAKISATKSSADLQSRCEFYKNKARGLEEEVRAFEARLHASEEVCRHRGEQARHLQRALDLKAKELSVDAGTDVQSRLLCAVAKGEEDCSQLAAQLADSRNTVRRMEEQLRSVDSGGQNKSCRGLSSGTGSGTTVEALEQQLAETIATCRQHERETEEVRSQIRELQRRVERAMLEKSALEERINKERNDKGDVEGRLRDATRLARMDVSMGFPIP</sequence>
<keyword evidence="1" id="KW-0175">Coiled coil</keyword>
<feature type="non-terminal residue" evidence="3">
    <location>
        <position position="368"/>
    </location>
</feature>
<evidence type="ECO:0000313" key="4">
    <source>
        <dbReference type="Proteomes" id="UP000708148"/>
    </source>
</evidence>
<feature type="region of interest" description="Disordered" evidence="2">
    <location>
        <begin position="262"/>
        <end position="284"/>
    </location>
</feature>